<dbReference type="Proteomes" id="UP000075321">
    <property type="component" value="Unassembled WGS sequence"/>
</dbReference>
<sequence length="104" mass="12236">MDSDEAISCLLHQSYRKQLVETVQKALQNGYAGIDIQCLIHQSGRGVELILWQAHYWDSEPIDVGEEWFERYDFRFYDRETLCERLSRGELPAADIRGQLKTER</sequence>
<organism evidence="1 2">
    <name type="scientific">Halalkalicoccus paucihalophilus</name>
    <dbReference type="NCBI Taxonomy" id="1008153"/>
    <lineage>
        <taxon>Archaea</taxon>
        <taxon>Methanobacteriati</taxon>
        <taxon>Methanobacteriota</taxon>
        <taxon>Stenosarchaea group</taxon>
        <taxon>Halobacteria</taxon>
        <taxon>Halobacteriales</taxon>
        <taxon>Halococcaceae</taxon>
        <taxon>Halalkalicoccus</taxon>
    </lineage>
</organism>
<dbReference type="AlphaFoldDB" id="A0A151AB63"/>
<proteinExistence type="predicted"/>
<gene>
    <name evidence="1" type="ORF">HAPAU_35900</name>
</gene>
<accession>A0A151AB63</accession>
<evidence type="ECO:0000313" key="1">
    <source>
        <dbReference type="EMBL" id="KYH24607.1"/>
    </source>
</evidence>
<protein>
    <submittedName>
        <fullName evidence="1">Uncharacterized protein</fullName>
    </submittedName>
</protein>
<reference evidence="1 2" key="1">
    <citation type="submission" date="2016-02" db="EMBL/GenBank/DDBJ databases">
        <title>Genome sequence of Halalkalicoccus paucihalophilus DSM 24557.</title>
        <authorList>
            <person name="Poehlein A."/>
            <person name="Daniel R."/>
        </authorList>
    </citation>
    <scope>NUCLEOTIDE SEQUENCE [LARGE SCALE GENOMIC DNA]</scope>
    <source>
        <strain evidence="1 2">DSM 24557</strain>
    </source>
</reference>
<dbReference type="PATRIC" id="fig|1008153.3.peg.3788"/>
<evidence type="ECO:0000313" key="2">
    <source>
        <dbReference type="Proteomes" id="UP000075321"/>
    </source>
</evidence>
<dbReference type="EMBL" id="LTAZ01000013">
    <property type="protein sequence ID" value="KYH24607.1"/>
    <property type="molecule type" value="Genomic_DNA"/>
</dbReference>
<comment type="caution">
    <text evidence="1">The sequence shown here is derived from an EMBL/GenBank/DDBJ whole genome shotgun (WGS) entry which is preliminary data.</text>
</comment>
<name>A0A151AB63_9EURY</name>
<keyword evidence="2" id="KW-1185">Reference proteome</keyword>